<protein>
    <submittedName>
        <fullName evidence="7">Glycosyltransferase</fullName>
        <ecNumber evidence="7">2.4.-.-</ecNumber>
    </submittedName>
</protein>
<dbReference type="PANTHER" id="PTHR43179:SF12">
    <property type="entry name" value="GALACTOFURANOSYLTRANSFERASE GLFT2"/>
    <property type="match status" value="1"/>
</dbReference>
<feature type="domain" description="Glycosyltransferase 2-like" evidence="6">
    <location>
        <begin position="170"/>
        <end position="294"/>
    </location>
</feature>
<evidence type="ECO:0000313" key="7">
    <source>
        <dbReference type="EMBL" id="MBT0772045.1"/>
    </source>
</evidence>
<organism evidence="7 8">
    <name type="scientific">Kineosporia corallincola</name>
    <dbReference type="NCBI Taxonomy" id="2835133"/>
    <lineage>
        <taxon>Bacteria</taxon>
        <taxon>Bacillati</taxon>
        <taxon>Actinomycetota</taxon>
        <taxon>Actinomycetes</taxon>
        <taxon>Kineosporiales</taxon>
        <taxon>Kineosporiaceae</taxon>
        <taxon>Kineosporia</taxon>
    </lineage>
</organism>
<evidence type="ECO:0000256" key="1">
    <source>
        <dbReference type="ARBA" id="ARBA00004776"/>
    </source>
</evidence>
<dbReference type="GO" id="GO:0016757">
    <property type="term" value="F:glycosyltransferase activity"/>
    <property type="evidence" value="ECO:0007669"/>
    <property type="project" value="UniProtKB-KW"/>
</dbReference>
<dbReference type="PANTHER" id="PTHR43179">
    <property type="entry name" value="RHAMNOSYLTRANSFERASE WBBL"/>
    <property type="match status" value="1"/>
</dbReference>
<proteinExistence type="inferred from homology"/>
<dbReference type="InterPro" id="IPR029044">
    <property type="entry name" value="Nucleotide-diphossugar_trans"/>
</dbReference>
<dbReference type="Pfam" id="PF13632">
    <property type="entry name" value="Glyco_trans_2_3"/>
    <property type="match status" value="1"/>
</dbReference>
<evidence type="ECO:0000256" key="4">
    <source>
        <dbReference type="ARBA" id="ARBA00022679"/>
    </source>
</evidence>
<dbReference type="Proteomes" id="UP001197247">
    <property type="component" value="Unassembled WGS sequence"/>
</dbReference>
<reference evidence="7 8" key="1">
    <citation type="submission" date="2021-05" db="EMBL/GenBank/DDBJ databases">
        <title>Kineosporia and Streptomyces sp. nov. two new marine actinobacteria isolated from Coral.</title>
        <authorList>
            <person name="Buangrab K."/>
            <person name="Sutthacheep M."/>
            <person name="Yeemin T."/>
            <person name="Harunari E."/>
            <person name="Igarashi Y."/>
            <person name="Kanchanasin P."/>
            <person name="Tanasupawat S."/>
            <person name="Phongsopitanun W."/>
        </authorList>
    </citation>
    <scope>NUCLEOTIDE SEQUENCE [LARGE SCALE GENOMIC DNA]</scope>
    <source>
        <strain evidence="7 8">J2-2</strain>
    </source>
</reference>
<gene>
    <name evidence="7" type="ORF">KIH74_24090</name>
</gene>
<keyword evidence="8" id="KW-1185">Reference proteome</keyword>
<comment type="caution">
    <text evidence="7">The sequence shown here is derived from an EMBL/GenBank/DDBJ whole genome shotgun (WGS) entry which is preliminary data.</text>
</comment>
<comment type="pathway">
    <text evidence="1">Cell wall biogenesis; cell wall polysaccharide biosynthesis.</text>
</comment>
<sequence length="342" mass="36748">MTPVISVVVCSLNGEQGIGRTVRALREQIQPGVEIVVVDDGSTDDTAAIAEKEGARVVRHATNRGLAAARNTGWRAATSDLVAFTDDDCHPAPDWTACLVAAARRHPDCAGFGGAVEAADTSTFVQRYLARNNPLAPLELALLSSDSFGHRLVQYLLRSGATDVPTGERRVASVAGAGMAFRRVTLEAAGGFDERFRFGGEEEDLCRRLVVGEGAGLLFLPQARVLHHFEPGLGDTLRRSRAYGRGNARMHHKHPGIPATVYPAPIGVLALALLLPRLPRTALALAVLAPQLLFSRWARRAVAERDPALLLYPYLQVMQEGASNLGWWEGHRAGLPEPGEPA</sequence>
<evidence type="ECO:0000256" key="2">
    <source>
        <dbReference type="ARBA" id="ARBA00006739"/>
    </source>
</evidence>
<dbReference type="Pfam" id="PF00535">
    <property type="entry name" value="Glycos_transf_2"/>
    <property type="match status" value="1"/>
</dbReference>
<evidence type="ECO:0000256" key="3">
    <source>
        <dbReference type="ARBA" id="ARBA00022676"/>
    </source>
</evidence>
<keyword evidence="4 7" id="KW-0808">Transferase</keyword>
<dbReference type="EMBL" id="JAHBAY010000010">
    <property type="protein sequence ID" value="MBT0772045.1"/>
    <property type="molecule type" value="Genomic_DNA"/>
</dbReference>
<dbReference type="EC" id="2.4.-.-" evidence="7"/>
<feature type="domain" description="Glycosyltransferase 2-like" evidence="5">
    <location>
        <begin position="6"/>
        <end position="126"/>
    </location>
</feature>
<dbReference type="CDD" id="cd00761">
    <property type="entry name" value="Glyco_tranf_GTA_type"/>
    <property type="match status" value="1"/>
</dbReference>
<keyword evidence="3 7" id="KW-0328">Glycosyltransferase</keyword>
<name>A0ABS5TM14_9ACTN</name>
<dbReference type="Gene3D" id="3.90.550.10">
    <property type="entry name" value="Spore Coat Polysaccharide Biosynthesis Protein SpsA, Chain A"/>
    <property type="match status" value="1"/>
</dbReference>
<evidence type="ECO:0000313" key="8">
    <source>
        <dbReference type="Proteomes" id="UP001197247"/>
    </source>
</evidence>
<evidence type="ECO:0000259" key="6">
    <source>
        <dbReference type="Pfam" id="PF13632"/>
    </source>
</evidence>
<dbReference type="RefSeq" id="WP_214158402.1">
    <property type="nucleotide sequence ID" value="NZ_JAHBAY010000010.1"/>
</dbReference>
<comment type="similarity">
    <text evidence="2">Belongs to the glycosyltransferase 2 family.</text>
</comment>
<dbReference type="InterPro" id="IPR001173">
    <property type="entry name" value="Glyco_trans_2-like"/>
</dbReference>
<evidence type="ECO:0000259" key="5">
    <source>
        <dbReference type="Pfam" id="PF00535"/>
    </source>
</evidence>
<accession>A0ABS5TM14</accession>
<dbReference type="SUPFAM" id="SSF53448">
    <property type="entry name" value="Nucleotide-diphospho-sugar transferases"/>
    <property type="match status" value="1"/>
</dbReference>